<evidence type="ECO:0000313" key="1">
    <source>
        <dbReference type="EMBL" id="EJK65213.1"/>
    </source>
</evidence>
<evidence type="ECO:0000313" key="2">
    <source>
        <dbReference type="Proteomes" id="UP000266841"/>
    </source>
</evidence>
<proteinExistence type="predicted"/>
<protein>
    <recommendedName>
        <fullName evidence="3">Methyltransferase FkbM domain-containing protein</fullName>
    </recommendedName>
</protein>
<name>K0SGH9_THAOC</name>
<gene>
    <name evidence="1" type="ORF">THAOC_13956</name>
</gene>
<comment type="caution">
    <text evidence="1">The sequence shown here is derived from an EMBL/GenBank/DDBJ whole genome shotgun (WGS) entry which is preliminary data.</text>
</comment>
<sequence length="174" mass="19859">MHDSGSMEFGFNSLRTWNQRGMQGEAEVVPVIRLADFLEEIRDRRIPRPFGTYDRPKVVMKMDAEGMEYIILPDLVTSGALCSTVDFCFGEFHPQEFYFPQDHRKTHGGLFLQNATEGKAFGHSLVRAMTSSRHCKTTYSMADDESYLKDKEVFILPNGRVVEGEPVPYPEPET</sequence>
<dbReference type="AlphaFoldDB" id="K0SGH9"/>
<accession>K0SGH9</accession>
<keyword evidence="2" id="KW-1185">Reference proteome</keyword>
<dbReference type="OrthoDB" id="10006218at2759"/>
<dbReference type="EMBL" id="AGNL01016174">
    <property type="protein sequence ID" value="EJK65213.1"/>
    <property type="molecule type" value="Genomic_DNA"/>
</dbReference>
<organism evidence="1 2">
    <name type="scientific">Thalassiosira oceanica</name>
    <name type="common">Marine diatom</name>
    <dbReference type="NCBI Taxonomy" id="159749"/>
    <lineage>
        <taxon>Eukaryota</taxon>
        <taxon>Sar</taxon>
        <taxon>Stramenopiles</taxon>
        <taxon>Ochrophyta</taxon>
        <taxon>Bacillariophyta</taxon>
        <taxon>Coscinodiscophyceae</taxon>
        <taxon>Thalassiosirophycidae</taxon>
        <taxon>Thalassiosirales</taxon>
        <taxon>Thalassiosiraceae</taxon>
        <taxon>Thalassiosira</taxon>
    </lineage>
</organism>
<reference evidence="1 2" key="1">
    <citation type="journal article" date="2012" name="Genome Biol.">
        <title>Genome and low-iron response of an oceanic diatom adapted to chronic iron limitation.</title>
        <authorList>
            <person name="Lommer M."/>
            <person name="Specht M."/>
            <person name="Roy A.S."/>
            <person name="Kraemer L."/>
            <person name="Andreson R."/>
            <person name="Gutowska M.A."/>
            <person name="Wolf J."/>
            <person name="Bergner S.V."/>
            <person name="Schilhabel M.B."/>
            <person name="Klostermeier U.C."/>
            <person name="Beiko R.G."/>
            <person name="Rosenstiel P."/>
            <person name="Hippler M."/>
            <person name="Laroche J."/>
        </authorList>
    </citation>
    <scope>NUCLEOTIDE SEQUENCE [LARGE SCALE GENOMIC DNA]</scope>
    <source>
        <strain evidence="1 2">CCMP1005</strain>
    </source>
</reference>
<dbReference type="Proteomes" id="UP000266841">
    <property type="component" value="Unassembled WGS sequence"/>
</dbReference>
<evidence type="ECO:0008006" key="3">
    <source>
        <dbReference type="Google" id="ProtNLM"/>
    </source>
</evidence>